<dbReference type="AlphaFoldDB" id="A0A923KQN9"/>
<evidence type="ECO:0000259" key="4">
    <source>
        <dbReference type="PROSITE" id="PS50887"/>
    </source>
</evidence>
<keyword evidence="3" id="KW-0472">Membrane</keyword>
<dbReference type="Gene3D" id="3.30.70.270">
    <property type="match status" value="1"/>
</dbReference>
<sequence length="356" mass="40423">MQTTYQEIPDEQYRTYFQNQDRIQARLVVRVLMWSLLPLSFIDLLFHEFSVTSVVLLSMRGFVLACSWWFLQQLKVLGTAPVIDKYLLRWVVLVMLMQLVSNACTPRDYFGHYLIDIWGCLMTFIVVPLPLKMLRLPVVSFVIVSLLLMVFKHALYYGYSLGVAMMLPASAVTGHAIASYVHRYRRKLLSAEQELERQASIDPVTGVANWREFMRIAEAELQRHARLTKPMSMLVLDVADFKKINDEYGPETADIILVEVTRRIKRVMRSYDNLARYGSDEFCVLLPEAAANDAEKIAGRTRTTVVSMPVTVSGKEIKIDATIGVATMREGDNVSALLHRAGDARGKGKVSTFMVA</sequence>
<dbReference type="PANTHER" id="PTHR45138:SF9">
    <property type="entry name" value="DIGUANYLATE CYCLASE DGCM-RELATED"/>
    <property type="match status" value="1"/>
</dbReference>
<dbReference type="InterPro" id="IPR000160">
    <property type="entry name" value="GGDEF_dom"/>
</dbReference>
<keyword evidence="3" id="KW-0812">Transmembrane</keyword>
<evidence type="ECO:0000256" key="3">
    <source>
        <dbReference type="SAM" id="Phobius"/>
    </source>
</evidence>
<feature type="transmembrane region" description="Helical" evidence="3">
    <location>
        <begin position="109"/>
        <end position="127"/>
    </location>
</feature>
<dbReference type="InterPro" id="IPR029787">
    <property type="entry name" value="Nucleotide_cyclase"/>
</dbReference>
<dbReference type="InterPro" id="IPR043128">
    <property type="entry name" value="Rev_trsase/Diguanyl_cyclase"/>
</dbReference>
<dbReference type="EMBL" id="JACOFV010000021">
    <property type="protein sequence ID" value="MBC3864058.1"/>
    <property type="molecule type" value="Genomic_DNA"/>
</dbReference>
<dbReference type="SUPFAM" id="SSF55073">
    <property type="entry name" value="Nucleotide cyclase"/>
    <property type="match status" value="1"/>
</dbReference>
<name>A0A923KQN9_9BURK</name>
<keyword evidence="3" id="KW-1133">Transmembrane helix</keyword>
<gene>
    <name evidence="5" type="ORF">H8K32_18270</name>
</gene>
<dbReference type="PROSITE" id="PS50887">
    <property type="entry name" value="GGDEF"/>
    <property type="match status" value="1"/>
</dbReference>
<dbReference type="RefSeq" id="WP_186914002.1">
    <property type="nucleotide sequence ID" value="NZ_JACOFV010000021.1"/>
</dbReference>
<accession>A0A923KQN9</accession>
<dbReference type="Proteomes" id="UP000634011">
    <property type="component" value="Unassembled WGS sequence"/>
</dbReference>
<evidence type="ECO:0000256" key="2">
    <source>
        <dbReference type="ARBA" id="ARBA00034247"/>
    </source>
</evidence>
<dbReference type="CDD" id="cd01949">
    <property type="entry name" value="GGDEF"/>
    <property type="match status" value="1"/>
</dbReference>
<dbReference type="NCBIfam" id="TIGR00254">
    <property type="entry name" value="GGDEF"/>
    <property type="match status" value="1"/>
</dbReference>
<evidence type="ECO:0000313" key="5">
    <source>
        <dbReference type="EMBL" id="MBC3864058.1"/>
    </source>
</evidence>
<protein>
    <recommendedName>
        <fullName evidence="1">diguanylate cyclase</fullName>
        <ecNumber evidence="1">2.7.7.65</ecNumber>
    </recommendedName>
</protein>
<organism evidence="5 6">
    <name type="scientific">Undibacterium jejuense</name>
    <dbReference type="NCBI Taxonomy" id="1344949"/>
    <lineage>
        <taxon>Bacteria</taxon>
        <taxon>Pseudomonadati</taxon>
        <taxon>Pseudomonadota</taxon>
        <taxon>Betaproteobacteria</taxon>
        <taxon>Burkholderiales</taxon>
        <taxon>Oxalobacteraceae</taxon>
        <taxon>Undibacterium</taxon>
    </lineage>
</organism>
<evidence type="ECO:0000256" key="1">
    <source>
        <dbReference type="ARBA" id="ARBA00012528"/>
    </source>
</evidence>
<dbReference type="GO" id="GO:0052621">
    <property type="term" value="F:diguanylate cyclase activity"/>
    <property type="evidence" value="ECO:0007669"/>
    <property type="project" value="UniProtKB-EC"/>
</dbReference>
<comment type="catalytic activity">
    <reaction evidence="2">
        <text>2 GTP = 3',3'-c-di-GMP + 2 diphosphate</text>
        <dbReference type="Rhea" id="RHEA:24898"/>
        <dbReference type="ChEBI" id="CHEBI:33019"/>
        <dbReference type="ChEBI" id="CHEBI:37565"/>
        <dbReference type="ChEBI" id="CHEBI:58805"/>
        <dbReference type="EC" id="2.7.7.65"/>
    </reaction>
</comment>
<feature type="transmembrane region" description="Helical" evidence="3">
    <location>
        <begin position="86"/>
        <end position="103"/>
    </location>
</feature>
<proteinExistence type="predicted"/>
<dbReference type="PANTHER" id="PTHR45138">
    <property type="entry name" value="REGULATORY COMPONENTS OF SENSORY TRANSDUCTION SYSTEM"/>
    <property type="match status" value="1"/>
</dbReference>
<feature type="transmembrane region" description="Helical" evidence="3">
    <location>
        <begin position="157"/>
        <end position="181"/>
    </location>
</feature>
<dbReference type="SMART" id="SM00267">
    <property type="entry name" value="GGDEF"/>
    <property type="match status" value="1"/>
</dbReference>
<feature type="transmembrane region" description="Helical" evidence="3">
    <location>
        <begin position="134"/>
        <end position="151"/>
    </location>
</feature>
<feature type="transmembrane region" description="Helical" evidence="3">
    <location>
        <begin position="52"/>
        <end position="71"/>
    </location>
</feature>
<comment type="caution">
    <text evidence="5">The sequence shown here is derived from an EMBL/GenBank/DDBJ whole genome shotgun (WGS) entry which is preliminary data.</text>
</comment>
<dbReference type="InterPro" id="IPR050469">
    <property type="entry name" value="Diguanylate_Cyclase"/>
</dbReference>
<keyword evidence="6" id="KW-1185">Reference proteome</keyword>
<evidence type="ECO:0000313" key="6">
    <source>
        <dbReference type="Proteomes" id="UP000634011"/>
    </source>
</evidence>
<reference evidence="5" key="1">
    <citation type="submission" date="2020-08" db="EMBL/GenBank/DDBJ databases">
        <title>Novel species isolated from subtropical streams in China.</title>
        <authorList>
            <person name="Lu H."/>
        </authorList>
    </citation>
    <scope>NUCLEOTIDE SEQUENCE</scope>
    <source>
        <strain evidence="5">KACC 12607</strain>
    </source>
</reference>
<dbReference type="EC" id="2.7.7.65" evidence="1"/>
<feature type="domain" description="GGDEF" evidence="4">
    <location>
        <begin position="229"/>
        <end position="356"/>
    </location>
</feature>
<dbReference type="Pfam" id="PF00990">
    <property type="entry name" value="GGDEF"/>
    <property type="match status" value="1"/>
</dbReference>